<evidence type="ECO:0000256" key="2">
    <source>
        <dbReference type="ARBA" id="ARBA00022741"/>
    </source>
</evidence>
<sequence>MGDGGRLYPGFTLGRYELVLRVAAGDMGEVWAARLRREHGFQKLFAIKLLRPELSPDPEVVRRFLDEAALAARIRHPNVVPVVDLGAQDGVLFQVMEWVSGEPLSSVLRAARGRPAPVLAAARIAYQICAALDAAHELRDELGNPRELVHYDVSPDNVLVTSEGLVRLVDFGIAKFEGERLSERCLGAARGDRGRAREAAGREEGAFLFRSSAPYMAPEHIRGQPCDRRADLFGVGLLLYELLSGAHPFQADDSESTMTHIASERPAAPLSSRAVPSRRGLAERLSSAPPPEPIPPALDRLVSEALAKSPTARTATASQLMRALEEAVPGSAHPGNDAMVAAWIGQLLGGASHLRTQRLRAALEALDPVSEAGEEAEPGPRPRIWVQAVWALGVVVAGCALAGTAAVGHGSLRSLQLISPAASAGGNAGASVNAGTSVNAGAGVNAGASGHAERSVSAPPRGPRAAATTAPRR</sequence>
<dbReference type="PANTHER" id="PTHR43289">
    <property type="entry name" value="MITOGEN-ACTIVATED PROTEIN KINASE KINASE KINASE 20-RELATED"/>
    <property type="match status" value="1"/>
</dbReference>
<evidence type="ECO:0000313" key="7">
    <source>
        <dbReference type="EMBL" id="AUX24872.1"/>
    </source>
</evidence>
<dbReference type="InterPro" id="IPR008266">
    <property type="entry name" value="Tyr_kinase_AS"/>
</dbReference>
<evidence type="ECO:0000256" key="1">
    <source>
        <dbReference type="ARBA" id="ARBA00022679"/>
    </source>
</evidence>
<dbReference type="PANTHER" id="PTHR43289:SF6">
    <property type="entry name" value="SERINE_THREONINE-PROTEIN KINASE NEKL-3"/>
    <property type="match status" value="1"/>
</dbReference>
<evidence type="ECO:0000313" key="8">
    <source>
        <dbReference type="Proteomes" id="UP000295781"/>
    </source>
</evidence>
<keyword evidence="1" id="KW-0808">Transferase</keyword>
<dbReference type="GO" id="GO:0005524">
    <property type="term" value="F:ATP binding"/>
    <property type="evidence" value="ECO:0007669"/>
    <property type="project" value="UniProtKB-KW"/>
</dbReference>
<dbReference type="PROSITE" id="PS00109">
    <property type="entry name" value="PROTEIN_KINASE_TYR"/>
    <property type="match status" value="1"/>
</dbReference>
<dbReference type="CDD" id="cd14014">
    <property type="entry name" value="STKc_PknB_like"/>
    <property type="match status" value="1"/>
</dbReference>
<keyword evidence="2" id="KW-0547">Nucleotide-binding</keyword>
<feature type="region of interest" description="Disordered" evidence="5">
    <location>
        <begin position="254"/>
        <end position="297"/>
    </location>
</feature>
<dbReference type="PROSITE" id="PS50011">
    <property type="entry name" value="PROTEIN_KINASE_DOM"/>
    <property type="match status" value="1"/>
</dbReference>
<dbReference type="Proteomes" id="UP000295781">
    <property type="component" value="Chromosome"/>
</dbReference>
<dbReference type="InterPro" id="IPR011009">
    <property type="entry name" value="Kinase-like_dom_sf"/>
</dbReference>
<accession>A0A4V0NE43</accession>
<dbReference type="Gene3D" id="1.10.510.10">
    <property type="entry name" value="Transferase(Phosphotransferase) domain 1"/>
    <property type="match status" value="1"/>
</dbReference>
<organism evidence="7 8">
    <name type="scientific">Sorangium cellulosum</name>
    <name type="common">Polyangium cellulosum</name>
    <dbReference type="NCBI Taxonomy" id="56"/>
    <lineage>
        <taxon>Bacteria</taxon>
        <taxon>Pseudomonadati</taxon>
        <taxon>Myxococcota</taxon>
        <taxon>Polyangia</taxon>
        <taxon>Polyangiales</taxon>
        <taxon>Polyangiaceae</taxon>
        <taxon>Sorangium</taxon>
    </lineage>
</organism>
<dbReference type="GO" id="GO:0004674">
    <property type="term" value="F:protein serine/threonine kinase activity"/>
    <property type="evidence" value="ECO:0007669"/>
    <property type="project" value="TreeGrafter"/>
</dbReference>
<dbReference type="InterPro" id="IPR000719">
    <property type="entry name" value="Prot_kinase_dom"/>
</dbReference>
<feature type="compositionally biased region" description="Low complexity" evidence="5">
    <location>
        <begin position="463"/>
        <end position="473"/>
    </location>
</feature>
<evidence type="ECO:0000256" key="5">
    <source>
        <dbReference type="SAM" id="MobiDB-lite"/>
    </source>
</evidence>
<dbReference type="AlphaFoldDB" id="A0A4V0NE43"/>
<reference evidence="7 8" key="1">
    <citation type="submission" date="2015-09" db="EMBL/GenBank/DDBJ databases">
        <title>Sorangium comparison.</title>
        <authorList>
            <person name="Zaburannyi N."/>
            <person name="Bunk B."/>
            <person name="Overmann J."/>
            <person name="Mueller R."/>
        </authorList>
    </citation>
    <scope>NUCLEOTIDE SEQUENCE [LARGE SCALE GENOMIC DNA]</scope>
    <source>
        <strain evidence="7 8">So ceGT47</strain>
    </source>
</reference>
<dbReference type="EMBL" id="CP012670">
    <property type="protein sequence ID" value="AUX24872.1"/>
    <property type="molecule type" value="Genomic_DNA"/>
</dbReference>
<feature type="region of interest" description="Disordered" evidence="5">
    <location>
        <begin position="426"/>
        <end position="473"/>
    </location>
</feature>
<evidence type="ECO:0000256" key="3">
    <source>
        <dbReference type="ARBA" id="ARBA00022777"/>
    </source>
</evidence>
<protein>
    <recommendedName>
        <fullName evidence="6">Protein kinase domain-containing protein</fullName>
    </recommendedName>
</protein>
<feature type="compositionally biased region" description="Low complexity" evidence="5">
    <location>
        <begin position="426"/>
        <end position="450"/>
    </location>
</feature>
<feature type="domain" description="Protein kinase" evidence="6">
    <location>
        <begin position="16"/>
        <end position="328"/>
    </location>
</feature>
<gene>
    <name evidence="7" type="ORF">SOCEGT47_054120</name>
</gene>
<name>A0A4V0NE43_SORCE</name>
<keyword evidence="3" id="KW-0418">Kinase</keyword>
<keyword evidence="4" id="KW-0067">ATP-binding</keyword>
<evidence type="ECO:0000256" key="4">
    <source>
        <dbReference type="ARBA" id="ARBA00022840"/>
    </source>
</evidence>
<proteinExistence type="predicted"/>
<evidence type="ECO:0000259" key="6">
    <source>
        <dbReference type="PROSITE" id="PS50011"/>
    </source>
</evidence>
<dbReference type="SUPFAM" id="SSF56112">
    <property type="entry name" value="Protein kinase-like (PK-like)"/>
    <property type="match status" value="1"/>
</dbReference>
<dbReference type="Gene3D" id="3.30.200.20">
    <property type="entry name" value="Phosphorylase Kinase, domain 1"/>
    <property type="match status" value="1"/>
</dbReference>
<dbReference type="Pfam" id="PF00069">
    <property type="entry name" value="Pkinase"/>
    <property type="match status" value="1"/>
</dbReference>